<organism evidence="2 3">
    <name type="scientific">Nocardiopsis gilva YIM 90087</name>
    <dbReference type="NCBI Taxonomy" id="1235441"/>
    <lineage>
        <taxon>Bacteria</taxon>
        <taxon>Bacillati</taxon>
        <taxon>Actinomycetota</taxon>
        <taxon>Actinomycetes</taxon>
        <taxon>Streptosporangiales</taxon>
        <taxon>Nocardiopsidaceae</taxon>
        <taxon>Nocardiopsis</taxon>
    </lineage>
</organism>
<dbReference type="Gene3D" id="3.30.230.10">
    <property type="match status" value="1"/>
</dbReference>
<dbReference type="AlphaFoldDB" id="A0A223S3L3"/>
<dbReference type="Pfam" id="PF05362">
    <property type="entry name" value="Lon_C"/>
    <property type="match status" value="1"/>
</dbReference>
<sequence>MLRRVITLFVAFVLLVGFGVAGMYLPVPYLVASPGITLNTIGEDQEGGPVIRIDGEDSYEHDGGLSMVTVQYSGGPSSRMDLFTVLSAWLSPSQAVLPEEALFPPDRTVEEISKAQSVQMNDSQTNATAAALTELGVDYDTHALVAGVGEDMPAEGEIAKGDIITAVDGEPVDGKEEVVEEVGDRKPGDDVDITVDRDGKAEEFTLTTAKGDDGTPIIGVLVRNDMDFPVDVDISVGDIGGPSAGMMFSLGIMDRLSEESLTGGHKIAGTGTISPDGSVGAVSGVEQKMVSAQREGAEYFFVAEGACSQTFDSAATGDIEVVKIDKLGDAVDALKAIRTGDGADDLPRCEPKQ</sequence>
<feature type="domain" description="PDZ" evidence="1">
    <location>
        <begin position="117"/>
        <end position="174"/>
    </location>
</feature>
<dbReference type="Proteomes" id="UP000215005">
    <property type="component" value="Chromosome"/>
</dbReference>
<evidence type="ECO:0000313" key="2">
    <source>
        <dbReference type="EMBL" id="ASU82724.1"/>
    </source>
</evidence>
<dbReference type="RefSeq" id="WP_017620171.1">
    <property type="nucleotide sequence ID" value="NZ_ANBG01000302.1"/>
</dbReference>
<dbReference type="SMART" id="SM00228">
    <property type="entry name" value="PDZ"/>
    <property type="match status" value="1"/>
</dbReference>
<evidence type="ECO:0000259" key="1">
    <source>
        <dbReference type="PROSITE" id="PS50106"/>
    </source>
</evidence>
<dbReference type="InterPro" id="IPR008269">
    <property type="entry name" value="Lon_proteolytic"/>
</dbReference>
<dbReference type="GO" id="GO:0004252">
    <property type="term" value="F:serine-type endopeptidase activity"/>
    <property type="evidence" value="ECO:0007669"/>
    <property type="project" value="InterPro"/>
</dbReference>
<evidence type="ECO:0000313" key="3">
    <source>
        <dbReference type="Proteomes" id="UP000215005"/>
    </source>
</evidence>
<gene>
    <name evidence="2" type="ORF">CDO52_07940</name>
</gene>
<keyword evidence="3" id="KW-1185">Reference proteome</keyword>
<dbReference type="OrthoDB" id="2356897at2"/>
<protein>
    <submittedName>
        <fullName evidence="2">PDZ/DHR/GLGF domain-containing protein</fullName>
    </submittedName>
</protein>
<accession>A0A223S3L3</accession>
<dbReference type="KEGG" id="ngv:CDO52_07940"/>
<dbReference type="Pfam" id="PF13180">
    <property type="entry name" value="PDZ_2"/>
    <property type="match status" value="1"/>
</dbReference>
<dbReference type="GO" id="GO:0004176">
    <property type="term" value="F:ATP-dependent peptidase activity"/>
    <property type="evidence" value="ECO:0007669"/>
    <property type="project" value="InterPro"/>
</dbReference>
<dbReference type="InterPro" id="IPR020568">
    <property type="entry name" value="Ribosomal_Su5_D2-typ_SF"/>
</dbReference>
<dbReference type="InterPro" id="IPR001478">
    <property type="entry name" value="PDZ"/>
</dbReference>
<proteinExistence type="predicted"/>
<dbReference type="InterPro" id="IPR014721">
    <property type="entry name" value="Ribsml_uS5_D2-typ_fold_subgr"/>
</dbReference>
<dbReference type="GO" id="GO:0006508">
    <property type="term" value="P:proteolysis"/>
    <property type="evidence" value="ECO:0007669"/>
    <property type="project" value="InterPro"/>
</dbReference>
<reference evidence="2 3" key="1">
    <citation type="submission" date="2017-08" db="EMBL/GenBank/DDBJ databases">
        <title>The complete genome sequence of Nocardiopsis gilva YIM 90087.</title>
        <authorList>
            <person name="Yin M."/>
            <person name="Tang S."/>
        </authorList>
    </citation>
    <scope>NUCLEOTIDE SEQUENCE [LARGE SCALE GENOMIC DNA]</scope>
    <source>
        <strain evidence="2 3">YIM 90087</strain>
    </source>
</reference>
<dbReference type="SUPFAM" id="SSF50156">
    <property type="entry name" value="PDZ domain-like"/>
    <property type="match status" value="1"/>
</dbReference>
<dbReference type="Gene3D" id="2.30.42.10">
    <property type="match status" value="1"/>
</dbReference>
<dbReference type="EMBL" id="CP022753">
    <property type="protein sequence ID" value="ASU82724.1"/>
    <property type="molecule type" value="Genomic_DNA"/>
</dbReference>
<name>A0A223S3L3_9ACTN</name>
<dbReference type="SUPFAM" id="SSF54211">
    <property type="entry name" value="Ribosomal protein S5 domain 2-like"/>
    <property type="match status" value="1"/>
</dbReference>
<dbReference type="PROSITE" id="PS50106">
    <property type="entry name" value="PDZ"/>
    <property type="match status" value="1"/>
</dbReference>
<dbReference type="InterPro" id="IPR036034">
    <property type="entry name" value="PDZ_sf"/>
</dbReference>